<dbReference type="EMBL" id="AAZO01000852">
    <property type="status" value="NOT_ANNOTATED_CDS"/>
    <property type="molecule type" value="Genomic_DNA"/>
</dbReference>
<dbReference type="PANTHER" id="PTHR45936">
    <property type="entry name" value="TRNA-DIHYDROURIDINE(20) SYNTHASE [NAD(P)+]-LIKE"/>
    <property type="match status" value="1"/>
</dbReference>
<evidence type="ECO:0000313" key="10">
    <source>
        <dbReference type="Proteomes" id="UP000009046"/>
    </source>
</evidence>
<sequence length="409" mass="46340">MNLIFKYFVFLEVLETVDFIDQTDGTIIFRTCKKEKGKVILQLGTNDPERALKVGKLVENDVAGIDINMGCPKEFSIKGGMGAALLDKPDKAVEILEKLVNNLKIPVTCKVRVLKDKNKTIELCQRLEKTGIAAIAIHGRTKDERPQHPNKNDIIKAVAEVLKIPVIANGGSKEIDNYNDILKFKEATGCSSIMLARAAEWNCSVFSNKGKVDIDTIIKQYLKYAIDYDNSPANSKYCIQNILKELQETPRGKKFLEAQTMEQISAIWDLDSYCREKQKLLRELGFKSRRDVEPSFNCEPRLKKAKLEEDKDVIRVSCAFLRSIFPSDNDLPKTKLLTWARHRNLEPPKYTTTQEDKLFQSIVTVNGKNYGSSYWEKNKRWAEQSAAIVGLVNLGLLDVEMLKQSGCIL</sequence>
<dbReference type="GO" id="GO:0017150">
    <property type="term" value="F:tRNA dihydrouridine synthase activity"/>
    <property type="evidence" value="ECO:0007669"/>
    <property type="project" value="InterPro"/>
</dbReference>
<dbReference type="InterPro" id="IPR014720">
    <property type="entry name" value="dsRBD_dom"/>
</dbReference>
<comment type="cofactor">
    <cofactor evidence="1">
        <name>FMN</name>
        <dbReference type="ChEBI" id="CHEBI:58210"/>
    </cofactor>
</comment>
<evidence type="ECO:0000256" key="5">
    <source>
        <dbReference type="ARBA" id="ARBA00023002"/>
    </source>
</evidence>
<evidence type="ECO:0000259" key="6">
    <source>
        <dbReference type="Pfam" id="PF00035"/>
    </source>
</evidence>
<evidence type="ECO:0000256" key="3">
    <source>
        <dbReference type="ARBA" id="ARBA00022643"/>
    </source>
</evidence>
<dbReference type="InterPro" id="IPR018517">
    <property type="entry name" value="tRNA_hU_synthase_CS"/>
</dbReference>
<dbReference type="SUPFAM" id="SSF54768">
    <property type="entry name" value="dsRNA-binding domain-like"/>
    <property type="match status" value="1"/>
</dbReference>
<dbReference type="SUPFAM" id="SSF51395">
    <property type="entry name" value="FMN-linked oxidoreductases"/>
    <property type="match status" value="1"/>
</dbReference>
<dbReference type="InterPro" id="IPR044463">
    <property type="entry name" value="DUS2_DSRM"/>
</dbReference>
<evidence type="ECO:0000313" key="9">
    <source>
        <dbReference type="EnsemblMetazoa" id="PHUM070520-PA"/>
    </source>
</evidence>
<dbReference type="InterPro" id="IPR035587">
    <property type="entry name" value="DUS-like_FMN-bd"/>
</dbReference>
<dbReference type="CDD" id="cd19871">
    <property type="entry name" value="DSRM_DUS2L"/>
    <property type="match status" value="1"/>
</dbReference>
<dbReference type="PROSITE" id="PS01136">
    <property type="entry name" value="UPF0034"/>
    <property type="match status" value="1"/>
</dbReference>
<dbReference type="eggNOG" id="KOG2334">
    <property type="taxonomic scope" value="Eukaryota"/>
</dbReference>
<name>E0VBT5_PEDHC</name>
<keyword evidence="4" id="KW-0819">tRNA processing</keyword>
<dbReference type="STRING" id="121224.E0VBT5"/>
<keyword evidence="2" id="KW-0285">Flavoprotein</keyword>
<dbReference type="Gene3D" id="3.30.160.20">
    <property type="match status" value="1"/>
</dbReference>
<dbReference type="HOGENOM" id="CLU_013299_3_0_1"/>
<dbReference type="Pfam" id="PF00035">
    <property type="entry name" value="dsrm"/>
    <property type="match status" value="1"/>
</dbReference>
<dbReference type="GeneID" id="8231240"/>
<dbReference type="OMA" id="GPIRTNS"/>
<dbReference type="Gene3D" id="3.20.20.70">
    <property type="entry name" value="Aldolase class I"/>
    <property type="match status" value="1"/>
</dbReference>
<dbReference type="RefSeq" id="XP_002423579.1">
    <property type="nucleotide sequence ID" value="XM_002423534.1"/>
</dbReference>
<dbReference type="Pfam" id="PF01207">
    <property type="entry name" value="Dus"/>
    <property type="match status" value="1"/>
</dbReference>
<feature type="domain" description="DRBM" evidence="6">
    <location>
        <begin position="332"/>
        <end position="391"/>
    </location>
</feature>
<dbReference type="CTD" id="8231240"/>
<dbReference type="GO" id="GO:0050660">
    <property type="term" value="F:flavin adenine dinucleotide binding"/>
    <property type="evidence" value="ECO:0007669"/>
    <property type="project" value="InterPro"/>
</dbReference>
<evidence type="ECO:0000259" key="7">
    <source>
        <dbReference type="Pfam" id="PF01207"/>
    </source>
</evidence>
<dbReference type="OrthoDB" id="10262250at2759"/>
<dbReference type="EMBL" id="DS235042">
    <property type="protein sequence ID" value="EEB10841.1"/>
    <property type="molecule type" value="Genomic_DNA"/>
</dbReference>
<dbReference type="Proteomes" id="UP000009046">
    <property type="component" value="Unassembled WGS sequence"/>
</dbReference>
<dbReference type="GO" id="GO:0000049">
    <property type="term" value="F:tRNA binding"/>
    <property type="evidence" value="ECO:0007669"/>
    <property type="project" value="InterPro"/>
</dbReference>
<dbReference type="GO" id="GO:0005737">
    <property type="term" value="C:cytoplasm"/>
    <property type="evidence" value="ECO:0007669"/>
    <property type="project" value="TreeGrafter"/>
</dbReference>
<dbReference type="InterPro" id="IPR052582">
    <property type="entry name" value="tRNA-DUS-like"/>
</dbReference>
<evidence type="ECO:0000256" key="1">
    <source>
        <dbReference type="ARBA" id="ARBA00001917"/>
    </source>
</evidence>
<reference evidence="8" key="2">
    <citation type="submission" date="2007-04" db="EMBL/GenBank/DDBJ databases">
        <title>The genome of the human body louse.</title>
        <authorList>
            <consortium name="The Human Body Louse Genome Consortium"/>
            <person name="Kirkness E."/>
            <person name="Walenz B."/>
            <person name="Hass B."/>
            <person name="Bruggner R."/>
            <person name="Strausberg R."/>
        </authorList>
    </citation>
    <scope>NUCLEOTIDE SEQUENCE</scope>
    <source>
        <strain evidence="8">USDA</strain>
    </source>
</reference>
<keyword evidence="10" id="KW-1185">Reference proteome</keyword>
<keyword evidence="5" id="KW-0560">Oxidoreductase</keyword>
<evidence type="ECO:0000256" key="4">
    <source>
        <dbReference type="ARBA" id="ARBA00022694"/>
    </source>
</evidence>
<dbReference type="AlphaFoldDB" id="E0VBT5"/>
<reference evidence="9" key="3">
    <citation type="submission" date="2020-05" db="UniProtKB">
        <authorList>
            <consortium name="EnsemblMetazoa"/>
        </authorList>
    </citation>
    <scope>IDENTIFICATION</scope>
    <source>
        <strain evidence="9">USDA</strain>
    </source>
</reference>
<evidence type="ECO:0000256" key="2">
    <source>
        <dbReference type="ARBA" id="ARBA00022630"/>
    </source>
</evidence>
<proteinExistence type="predicted"/>
<dbReference type="FunCoup" id="E0VBT5">
    <property type="interactions" value="1151"/>
</dbReference>
<dbReference type="EnsemblMetazoa" id="PHUM070520-RA">
    <property type="protein sequence ID" value="PHUM070520-PA"/>
    <property type="gene ID" value="PHUM070520"/>
</dbReference>
<protein>
    <submittedName>
        <fullName evidence="8 9">tRNA-dihydrouridine synthase, putative</fullName>
    </submittedName>
</protein>
<dbReference type="InParanoid" id="E0VBT5"/>
<keyword evidence="3" id="KW-0288">FMN</keyword>
<evidence type="ECO:0000313" key="8">
    <source>
        <dbReference type="EMBL" id="EEB10841.1"/>
    </source>
</evidence>
<dbReference type="InterPro" id="IPR013785">
    <property type="entry name" value="Aldolase_TIM"/>
</dbReference>
<gene>
    <name evidence="9" type="primary">8231240</name>
    <name evidence="8" type="ORF">Phum_PHUM070520</name>
</gene>
<feature type="domain" description="DUS-like FMN-binding" evidence="7">
    <location>
        <begin position="11"/>
        <end position="257"/>
    </location>
</feature>
<accession>E0VBT5</accession>
<organism>
    <name type="scientific">Pediculus humanus subsp. corporis</name>
    <name type="common">Body louse</name>
    <dbReference type="NCBI Taxonomy" id="121224"/>
    <lineage>
        <taxon>Eukaryota</taxon>
        <taxon>Metazoa</taxon>
        <taxon>Ecdysozoa</taxon>
        <taxon>Arthropoda</taxon>
        <taxon>Hexapoda</taxon>
        <taxon>Insecta</taxon>
        <taxon>Pterygota</taxon>
        <taxon>Neoptera</taxon>
        <taxon>Paraneoptera</taxon>
        <taxon>Psocodea</taxon>
        <taxon>Troctomorpha</taxon>
        <taxon>Phthiraptera</taxon>
        <taxon>Anoplura</taxon>
        <taxon>Pediculidae</taxon>
        <taxon>Pediculus</taxon>
    </lineage>
</organism>
<dbReference type="VEuPathDB" id="VectorBase:PHUM070520"/>
<reference evidence="8" key="1">
    <citation type="submission" date="2007-04" db="EMBL/GenBank/DDBJ databases">
        <title>Annotation of Pediculus humanus corporis strain USDA.</title>
        <authorList>
            <person name="Kirkness E."/>
            <person name="Hannick L."/>
            <person name="Hass B."/>
            <person name="Bruggner R."/>
            <person name="Lawson D."/>
            <person name="Bidwell S."/>
            <person name="Joardar V."/>
            <person name="Caler E."/>
            <person name="Walenz B."/>
            <person name="Inman J."/>
            <person name="Schobel S."/>
            <person name="Galinsky K."/>
            <person name="Amedeo P."/>
            <person name="Strausberg R."/>
        </authorList>
    </citation>
    <scope>NUCLEOTIDE SEQUENCE</scope>
    <source>
        <strain evidence="8">USDA</strain>
    </source>
</reference>
<dbReference type="PANTHER" id="PTHR45936:SF1">
    <property type="entry name" value="TRNA-DIHYDROURIDINE(20) SYNTHASE [NAD(P)+]-LIKE"/>
    <property type="match status" value="1"/>
</dbReference>
<dbReference type="GO" id="GO:0010468">
    <property type="term" value="P:regulation of gene expression"/>
    <property type="evidence" value="ECO:0007669"/>
    <property type="project" value="UniProtKB-ARBA"/>
</dbReference>
<dbReference type="KEGG" id="phu:Phum_PHUM070520"/>
<dbReference type="CDD" id="cd02801">
    <property type="entry name" value="DUS_like_FMN"/>
    <property type="match status" value="1"/>
</dbReference>